<dbReference type="Proteomes" id="UP000029647">
    <property type="component" value="Unassembled WGS sequence"/>
</dbReference>
<name>A0A090X3R7_NONUL</name>
<organism evidence="1 2">
    <name type="scientific">Nonlabens ulvanivorans</name>
    <name type="common">Persicivirga ulvanivorans</name>
    <dbReference type="NCBI Taxonomy" id="906888"/>
    <lineage>
        <taxon>Bacteria</taxon>
        <taxon>Pseudomonadati</taxon>
        <taxon>Bacteroidota</taxon>
        <taxon>Flavobacteriia</taxon>
        <taxon>Flavobacteriales</taxon>
        <taxon>Flavobacteriaceae</taxon>
        <taxon>Nonlabens</taxon>
    </lineage>
</organism>
<comment type="caution">
    <text evidence="1">The sequence shown here is derived from an EMBL/GenBank/DDBJ whole genome shotgun (WGS) entry which is preliminary data.</text>
</comment>
<evidence type="ECO:0000313" key="2">
    <source>
        <dbReference type="Proteomes" id="UP000029647"/>
    </source>
</evidence>
<protein>
    <submittedName>
        <fullName evidence="1">Uncharacterized protein</fullName>
    </submittedName>
</protein>
<dbReference type="EMBL" id="BBNT01000011">
    <property type="protein sequence ID" value="GAL76502.1"/>
    <property type="molecule type" value="Genomic_DNA"/>
</dbReference>
<dbReference type="AlphaFoldDB" id="A0A090X3R7"/>
<reference evidence="1 2" key="1">
    <citation type="journal article" date="2014" name="Genome Announc.">
        <title>Draft Genome Sequences of Marine Flavobacterium Nonlabens Strains NR17, NR24, NR27, NR32, NR33, and Ara13.</title>
        <authorList>
            <person name="Nakanishi M."/>
            <person name="Meirelles P."/>
            <person name="Suzuki R."/>
            <person name="Takatani N."/>
            <person name="Mino S."/>
            <person name="Suda W."/>
            <person name="Oshima K."/>
            <person name="Hattori M."/>
            <person name="Ohkuma M."/>
            <person name="Hosokawa M."/>
            <person name="Miyashita K."/>
            <person name="Thompson F.L."/>
            <person name="Niwa A."/>
            <person name="Sawabe T."/>
            <person name="Sawabe T."/>
        </authorList>
    </citation>
    <scope>NUCLEOTIDE SEQUENCE [LARGE SCALE GENOMIC DNA]</scope>
    <source>
        <strain evidence="2">JCM19275</strain>
    </source>
</reference>
<sequence>MHRCFHIYFFTIKQTILVPTNILRTICHLQLAFAKAR</sequence>
<gene>
    <name evidence="1" type="ORF">JCM19275_1244</name>
</gene>
<proteinExistence type="predicted"/>
<accession>A0A090X3R7</accession>
<evidence type="ECO:0000313" key="1">
    <source>
        <dbReference type="EMBL" id="GAL76502.1"/>
    </source>
</evidence>